<evidence type="ECO:0000256" key="1">
    <source>
        <dbReference type="SAM" id="MobiDB-lite"/>
    </source>
</evidence>
<dbReference type="AlphaFoldDB" id="A0AA88ARU0"/>
<feature type="transmembrane region" description="Helical" evidence="2">
    <location>
        <begin position="15"/>
        <end position="35"/>
    </location>
</feature>
<keyword evidence="2" id="KW-0812">Transmembrane</keyword>
<dbReference type="Proteomes" id="UP001187192">
    <property type="component" value="Unassembled WGS sequence"/>
</dbReference>
<protein>
    <recommendedName>
        <fullName evidence="5">Transmembrane protein</fullName>
    </recommendedName>
</protein>
<reference evidence="3" key="1">
    <citation type="submission" date="2023-07" db="EMBL/GenBank/DDBJ databases">
        <title>draft genome sequence of fig (Ficus carica).</title>
        <authorList>
            <person name="Takahashi T."/>
            <person name="Nishimura K."/>
        </authorList>
    </citation>
    <scope>NUCLEOTIDE SEQUENCE</scope>
</reference>
<keyword evidence="2" id="KW-0472">Membrane</keyword>
<evidence type="ECO:0000256" key="2">
    <source>
        <dbReference type="SAM" id="Phobius"/>
    </source>
</evidence>
<sequence>MPLFSLPSLSPSSPFSLNLTLLYISIVAGVVGWLSPSSSPRGHQDHLIAIAVAAADVVVSLLHELLHQKTSSSSRKLRQLTNSRRRGDRR</sequence>
<accession>A0AA88ARU0</accession>
<name>A0AA88ARU0_FICCA</name>
<feature type="region of interest" description="Disordered" evidence="1">
    <location>
        <begin position="69"/>
        <end position="90"/>
    </location>
</feature>
<keyword evidence="4" id="KW-1185">Reference proteome</keyword>
<evidence type="ECO:0008006" key="5">
    <source>
        <dbReference type="Google" id="ProtNLM"/>
    </source>
</evidence>
<evidence type="ECO:0000313" key="4">
    <source>
        <dbReference type="Proteomes" id="UP001187192"/>
    </source>
</evidence>
<proteinExistence type="predicted"/>
<feature type="compositionally biased region" description="Basic residues" evidence="1">
    <location>
        <begin position="75"/>
        <end position="90"/>
    </location>
</feature>
<gene>
    <name evidence="3" type="ORF">TIFTF001_014795</name>
</gene>
<keyword evidence="2" id="KW-1133">Transmembrane helix</keyword>
<organism evidence="3 4">
    <name type="scientific">Ficus carica</name>
    <name type="common">Common fig</name>
    <dbReference type="NCBI Taxonomy" id="3494"/>
    <lineage>
        <taxon>Eukaryota</taxon>
        <taxon>Viridiplantae</taxon>
        <taxon>Streptophyta</taxon>
        <taxon>Embryophyta</taxon>
        <taxon>Tracheophyta</taxon>
        <taxon>Spermatophyta</taxon>
        <taxon>Magnoliopsida</taxon>
        <taxon>eudicotyledons</taxon>
        <taxon>Gunneridae</taxon>
        <taxon>Pentapetalae</taxon>
        <taxon>rosids</taxon>
        <taxon>fabids</taxon>
        <taxon>Rosales</taxon>
        <taxon>Moraceae</taxon>
        <taxon>Ficeae</taxon>
        <taxon>Ficus</taxon>
    </lineage>
</organism>
<comment type="caution">
    <text evidence="3">The sequence shown here is derived from an EMBL/GenBank/DDBJ whole genome shotgun (WGS) entry which is preliminary data.</text>
</comment>
<dbReference type="EMBL" id="BTGU01000020">
    <property type="protein sequence ID" value="GMN45591.1"/>
    <property type="molecule type" value="Genomic_DNA"/>
</dbReference>
<evidence type="ECO:0000313" key="3">
    <source>
        <dbReference type="EMBL" id="GMN45591.1"/>
    </source>
</evidence>